<dbReference type="SFLD" id="SFLDG01180">
    <property type="entry name" value="SUF1"/>
    <property type="match status" value="1"/>
</dbReference>
<dbReference type="EMBL" id="KV875113">
    <property type="protein sequence ID" value="OIW22531.1"/>
    <property type="molecule type" value="Genomic_DNA"/>
</dbReference>
<name>A0A1J7I578_9PEZI</name>
<dbReference type="SFLD" id="SFLDG01200">
    <property type="entry name" value="SUF1.1"/>
    <property type="match status" value="1"/>
</dbReference>
<dbReference type="PANTHER" id="PTHR12289">
    <property type="entry name" value="METAXIN RELATED"/>
    <property type="match status" value="1"/>
</dbReference>
<organism evidence="5 6">
    <name type="scientific">Coniochaeta ligniaria NRRL 30616</name>
    <dbReference type="NCBI Taxonomy" id="1408157"/>
    <lineage>
        <taxon>Eukaryota</taxon>
        <taxon>Fungi</taxon>
        <taxon>Dikarya</taxon>
        <taxon>Ascomycota</taxon>
        <taxon>Pezizomycotina</taxon>
        <taxon>Sordariomycetes</taxon>
        <taxon>Sordariomycetidae</taxon>
        <taxon>Coniochaetales</taxon>
        <taxon>Coniochaetaceae</taxon>
        <taxon>Coniochaeta</taxon>
    </lineage>
</organism>
<gene>
    <name evidence="5" type="ORF">CONLIGDRAFT_221661</name>
</gene>
<evidence type="ECO:0000256" key="2">
    <source>
        <dbReference type="ARBA" id="ARBA00007409"/>
    </source>
</evidence>
<comment type="similarity">
    <text evidence="1">Belongs to the FAX family.</text>
</comment>
<reference evidence="5 6" key="1">
    <citation type="submission" date="2016-10" db="EMBL/GenBank/DDBJ databases">
        <title>Draft genome sequence of Coniochaeta ligniaria NRRL30616, a lignocellulolytic fungus for bioabatement of inhibitors in plant biomass hydrolysates.</title>
        <authorList>
            <consortium name="DOE Joint Genome Institute"/>
            <person name="Jimenez D.J."/>
            <person name="Hector R.E."/>
            <person name="Riley R."/>
            <person name="Sun H."/>
            <person name="Grigoriev I.V."/>
            <person name="Van Elsas J.D."/>
            <person name="Nichols N.N."/>
        </authorList>
    </citation>
    <scope>NUCLEOTIDE SEQUENCE [LARGE SCALE GENOMIC DNA]</scope>
    <source>
        <strain evidence="5 6">NRRL 30616</strain>
    </source>
</reference>
<dbReference type="Pfam" id="PF17172">
    <property type="entry name" value="GST_N_4"/>
    <property type="match status" value="1"/>
</dbReference>
<accession>A0A1J7I578</accession>
<dbReference type="InterPro" id="IPR012336">
    <property type="entry name" value="Thioredoxin-like_fold"/>
</dbReference>
<dbReference type="SFLD" id="SFLDS00019">
    <property type="entry name" value="Glutathione_Transferase_(cytos"/>
    <property type="match status" value="1"/>
</dbReference>
<dbReference type="InterPro" id="IPR026928">
    <property type="entry name" value="FAX/IsoI-like"/>
</dbReference>
<keyword evidence="6" id="KW-1185">Reference proteome</keyword>
<evidence type="ECO:0000256" key="1">
    <source>
        <dbReference type="ARBA" id="ARBA00006475"/>
    </source>
</evidence>
<dbReference type="Proteomes" id="UP000182658">
    <property type="component" value="Unassembled WGS sequence"/>
</dbReference>
<evidence type="ECO:0000313" key="5">
    <source>
        <dbReference type="EMBL" id="OIW22531.1"/>
    </source>
</evidence>
<dbReference type="Pfam" id="PF17171">
    <property type="entry name" value="GST_C_6"/>
    <property type="match status" value="1"/>
</dbReference>
<dbReference type="PANTHER" id="PTHR12289:SF41">
    <property type="entry name" value="FAILED AXON CONNECTIONS-RELATED"/>
    <property type="match status" value="1"/>
</dbReference>
<evidence type="ECO:0000259" key="3">
    <source>
        <dbReference type="Pfam" id="PF17171"/>
    </source>
</evidence>
<evidence type="ECO:0000313" key="6">
    <source>
        <dbReference type="Proteomes" id="UP000182658"/>
    </source>
</evidence>
<protein>
    <recommendedName>
        <fullName evidence="7">Thioredoxin-like fold domain-containing protein</fullName>
    </recommendedName>
</protein>
<feature type="domain" description="Thioredoxin-like fold" evidence="4">
    <location>
        <begin position="27"/>
        <end position="143"/>
    </location>
</feature>
<dbReference type="InterPro" id="IPR050931">
    <property type="entry name" value="Mito_Protein_Transport_Metaxin"/>
</dbReference>
<comment type="similarity">
    <text evidence="2">Belongs to the GST superfamily.</text>
</comment>
<evidence type="ECO:0008006" key="7">
    <source>
        <dbReference type="Google" id="ProtNLM"/>
    </source>
</evidence>
<dbReference type="InParanoid" id="A0A1J7I578"/>
<dbReference type="InterPro" id="IPR033468">
    <property type="entry name" value="Metaxin_GST"/>
</dbReference>
<proteinExistence type="inferred from homology"/>
<sequence>MAPNTETSPSATLFRGWRDSGKHVWSPFVVKVEARLRFAGVKYATDAGSPFHAPKGKIPYLEYRGQLPADAVDADSIRRDDNSEQVVTLADSALIIKTLTKSGVLPDLNANLSARDKALDFGLRSMLEDKLYFYHTRERWLDNYYTMRDHSLGSIPYPVRVVVGMLAHRKHSAMLHGQGTLRFTNEELTGSKHDIWGTIAVLLQTSKTEAEALKAEDPFWALGGGQPTEADATLFGFIISVLISTAGPVSQKVVKGYPILVEYARRIHDRYFPDYEKGTMFDSE</sequence>
<dbReference type="STRING" id="1408157.A0A1J7I578"/>
<evidence type="ECO:0000259" key="4">
    <source>
        <dbReference type="Pfam" id="PF17172"/>
    </source>
</evidence>
<feature type="domain" description="Metaxin glutathione S-transferase" evidence="3">
    <location>
        <begin position="224"/>
        <end position="267"/>
    </location>
</feature>
<dbReference type="AlphaFoldDB" id="A0A1J7I578"/>
<dbReference type="OrthoDB" id="5809458at2759"/>
<dbReference type="InterPro" id="IPR040079">
    <property type="entry name" value="Glutathione_S-Trfase"/>
</dbReference>
<dbReference type="GO" id="GO:0005737">
    <property type="term" value="C:cytoplasm"/>
    <property type="evidence" value="ECO:0007669"/>
    <property type="project" value="TreeGrafter"/>
</dbReference>